<dbReference type="AlphaFoldDB" id="A0A8C5R192"/>
<dbReference type="SUPFAM" id="SSF47353">
    <property type="entry name" value="Retrovirus capsid dimerization domain-like"/>
    <property type="match status" value="1"/>
</dbReference>
<dbReference type="OrthoDB" id="8963689at2759"/>
<dbReference type="Gene3D" id="1.10.4020.10">
    <property type="entry name" value="DNA breaking-rejoining enzymes"/>
    <property type="match status" value="1"/>
</dbReference>
<evidence type="ECO:0000256" key="2">
    <source>
        <dbReference type="SAM" id="MobiDB-lite"/>
    </source>
</evidence>
<dbReference type="SMART" id="SM00343">
    <property type="entry name" value="ZnF_C2HC"/>
    <property type="match status" value="1"/>
</dbReference>
<dbReference type="InterPro" id="IPR021109">
    <property type="entry name" value="Peptidase_aspartic_dom_sf"/>
</dbReference>
<evidence type="ECO:0008006" key="7">
    <source>
        <dbReference type="Google" id="ProtNLM"/>
    </source>
</evidence>
<dbReference type="Pfam" id="PF02023">
    <property type="entry name" value="SCAN"/>
    <property type="match status" value="1"/>
</dbReference>
<dbReference type="GO" id="GO:0008270">
    <property type="term" value="F:zinc ion binding"/>
    <property type="evidence" value="ECO:0007669"/>
    <property type="project" value="UniProtKB-KW"/>
</dbReference>
<evidence type="ECO:0000259" key="4">
    <source>
        <dbReference type="PROSITE" id="PS50804"/>
    </source>
</evidence>
<dbReference type="InterPro" id="IPR041588">
    <property type="entry name" value="Integrase_H2C2"/>
</dbReference>
<dbReference type="Ensembl" id="ENSLLET00000045952.1">
    <property type="protein sequence ID" value="ENSLLEP00000044176.1"/>
    <property type="gene ID" value="ENSLLEG00000028086.1"/>
</dbReference>
<reference evidence="5" key="2">
    <citation type="submission" date="2025-09" db="UniProtKB">
        <authorList>
            <consortium name="Ensembl"/>
        </authorList>
    </citation>
    <scope>IDENTIFICATION</scope>
</reference>
<dbReference type="PANTHER" id="PTHR46888">
    <property type="entry name" value="ZINC KNUCKLE DOMAINCONTAINING PROTEIN-RELATED"/>
    <property type="match status" value="1"/>
</dbReference>
<dbReference type="PROSITE" id="PS50158">
    <property type="entry name" value="ZF_CCHC"/>
    <property type="match status" value="1"/>
</dbReference>
<dbReference type="InterPro" id="IPR001878">
    <property type="entry name" value="Znf_CCHC"/>
</dbReference>
<dbReference type="PANTHER" id="PTHR46888:SF12">
    <property type="match status" value="1"/>
</dbReference>
<protein>
    <recommendedName>
        <fullName evidence="7">CCHC-type domain-containing protein</fullName>
    </recommendedName>
</protein>
<feature type="domain" description="SCAN box" evidence="4">
    <location>
        <begin position="226"/>
        <end position="304"/>
    </location>
</feature>
<feature type="compositionally biased region" description="Polar residues" evidence="2">
    <location>
        <begin position="518"/>
        <end position="545"/>
    </location>
</feature>
<keyword evidence="1" id="KW-0862">Zinc</keyword>
<evidence type="ECO:0000256" key="1">
    <source>
        <dbReference type="PROSITE-ProRule" id="PRU00047"/>
    </source>
</evidence>
<dbReference type="CDD" id="cd00303">
    <property type="entry name" value="retropepsin_like"/>
    <property type="match status" value="1"/>
</dbReference>
<organism evidence="5 6">
    <name type="scientific">Leptobrachium leishanense</name>
    <name type="common">Leishan spiny toad</name>
    <dbReference type="NCBI Taxonomy" id="445787"/>
    <lineage>
        <taxon>Eukaryota</taxon>
        <taxon>Metazoa</taxon>
        <taxon>Chordata</taxon>
        <taxon>Craniata</taxon>
        <taxon>Vertebrata</taxon>
        <taxon>Euteleostomi</taxon>
        <taxon>Amphibia</taxon>
        <taxon>Batrachia</taxon>
        <taxon>Anura</taxon>
        <taxon>Pelobatoidea</taxon>
        <taxon>Megophryidae</taxon>
        <taxon>Leptobrachium</taxon>
    </lineage>
</organism>
<evidence type="ECO:0000259" key="3">
    <source>
        <dbReference type="PROSITE" id="PS50158"/>
    </source>
</evidence>
<reference evidence="5" key="1">
    <citation type="submission" date="2025-08" db="UniProtKB">
        <authorList>
            <consortium name="Ensembl"/>
        </authorList>
    </citation>
    <scope>IDENTIFICATION</scope>
</reference>
<feature type="compositionally biased region" description="Polar residues" evidence="2">
    <location>
        <begin position="553"/>
        <end position="565"/>
    </location>
</feature>
<dbReference type="InterPro" id="IPR038269">
    <property type="entry name" value="SCAN_sf"/>
</dbReference>
<accession>A0A8C5R192</accession>
<dbReference type="SUPFAM" id="SSF50630">
    <property type="entry name" value="Acid proteases"/>
    <property type="match status" value="1"/>
</dbReference>
<dbReference type="GeneTree" id="ENSGT00940000159113"/>
<dbReference type="InterPro" id="IPR036875">
    <property type="entry name" value="Znf_CCHC_sf"/>
</dbReference>
<dbReference type="Gene3D" id="2.40.70.10">
    <property type="entry name" value="Acid Proteases"/>
    <property type="match status" value="1"/>
</dbReference>
<dbReference type="Pfam" id="PF17921">
    <property type="entry name" value="Integrase_H2C2"/>
    <property type="match status" value="1"/>
</dbReference>
<dbReference type="Proteomes" id="UP000694569">
    <property type="component" value="Unplaced"/>
</dbReference>
<name>A0A8C5R192_9ANUR</name>
<dbReference type="Gene3D" id="1.10.340.70">
    <property type="match status" value="1"/>
</dbReference>
<dbReference type="Gene3D" id="4.10.60.10">
    <property type="entry name" value="Zinc finger, CCHC-type"/>
    <property type="match status" value="1"/>
</dbReference>
<keyword evidence="1" id="KW-0863">Zinc-finger</keyword>
<evidence type="ECO:0000313" key="6">
    <source>
        <dbReference type="Proteomes" id="UP000694569"/>
    </source>
</evidence>
<dbReference type="SUPFAM" id="SSF57756">
    <property type="entry name" value="Retrovirus zinc finger-like domains"/>
    <property type="match status" value="1"/>
</dbReference>
<evidence type="ECO:0000313" key="5">
    <source>
        <dbReference type="Ensembl" id="ENSLLEP00000044176.1"/>
    </source>
</evidence>
<feature type="region of interest" description="Disordered" evidence="2">
    <location>
        <begin position="516"/>
        <end position="583"/>
    </location>
</feature>
<keyword evidence="6" id="KW-1185">Reference proteome</keyword>
<feature type="compositionally biased region" description="Pro residues" evidence="2">
    <location>
        <begin position="333"/>
        <end position="344"/>
    </location>
</feature>
<feature type="region of interest" description="Disordered" evidence="2">
    <location>
        <begin position="301"/>
        <end position="351"/>
    </location>
</feature>
<proteinExistence type="predicted"/>
<dbReference type="PROSITE" id="PS50804">
    <property type="entry name" value="SCAN_BOX"/>
    <property type="match status" value="1"/>
</dbReference>
<sequence>MTNYAACKRDTLRDLLESRGGIAGSKSKDALISELTEMDQRNGDTRPRSAEDLFQQRVRERIALYGADPSEASIQQAINDIKQQDAQKEKELDQKERELERKERELDRQERERERQHELQMIGRQAEARQMEPPHQEPARPKKIPFQVFKTFNESEEENEGFLQDFESLCKVHEVPRSAWAGILASKLAGRAAEAYRTVSDQDATDYSQVKQTLLARFAITPEASRTKFRISRKQANTTHVEWAHRLQGDLKGWFQGSQADTVEAVTQLILLEQFLDHTTSPIQDWVRDKKPSTVQQAATLADEYVDSRRTSGGARQPLPRPSLPPHHAATPPRWPAPRQPPQASPTSGSRCYACSLPGHLSRNCPNRSPRRPTPPPLPAAHCYQNEPQPLDIQAEWEQLYEADPVQAAAGDNRQHHRQAVWVNGQAAEGLRDSGATITLIQPHLAPQTARTGQTIAVRVAGGRVLQLAAARVHLNWGTGQRDVQVGLLQGLPAEVLLGNDLGHLTSSYTCEAALPVTTRQQSQRPTDATPAGTQVRPQASLTTQPDPPMTWDSPTDLRQQTLSDPTLEGYRDRAGKDAGGVEGDRIEWEGGLLYRYNEGRGAKTPRGPHKQLIVSQKHRLGLLRLAHDIPLAGHLGTSKTTKRLSRSFFWPRFHNNV</sequence>
<feature type="region of interest" description="Disordered" evidence="2">
    <location>
        <begin position="83"/>
        <end position="116"/>
    </location>
</feature>
<dbReference type="GO" id="GO:0003676">
    <property type="term" value="F:nucleic acid binding"/>
    <property type="evidence" value="ECO:0007669"/>
    <property type="project" value="InterPro"/>
</dbReference>
<feature type="domain" description="CCHC-type" evidence="3">
    <location>
        <begin position="351"/>
        <end position="367"/>
    </location>
</feature>
<keyword evidence="1" id="KW-0479">Metal-binding</keyword>
<dbReference type="InterPro" id="IPR003309">
    <property type="entry name" value="SCAN_dom"/>
</dbReference>